<accession>A0AAN8ESM6</accession>
<dbReference type="EMBL" id="JAKLMC020000007">
    <property type="protein sequence ID" value="KAK5955260.1"/>
    <property type="molecule type" value="Genomic_DNA"/>
</dbReference>
<evidence type="ECO:0000313" key="2">
    <source>
        <dbReference type="Proteomes" id="UP001316803"/>
    </source>
</evidence>
<keyword evidence="2" id="KW-1185">Reference proteome</keyword>
<dbReference type="AlphaFoldDB" id="A0AAN8ESM6"/>
<reference evidence="1 2" key="1">
    <citation type="submission" date="2022-12" db="EMBL/GenBank/DDBJ databases">
        <title>Genomic features and morphological characterization of a novel Knufia sp. strain isolated from spacecraft assembly facility.</title>
        <authorList>
            <person name="Teixeira M."/>
            <person name="Chander A.M."/>
            <person name="Stajich J.E."/>
            <person name="Venkateswaran K."/>
        </authorList>
    </citation>
    <scope>NUCLEOTIDE SEQUENCE [LARGE SCALE GENOMIC DNA]</scope>
    <source>
        <strain evidence="1 2">FJI-L2-BK-P2</strain>
    </source>
</reference>
<name>A0AAN8ESM6_9EURO</name>
<sequence length="193" mass="21028">MTAVAPPSIVVDQPGTASATVPTAVHGNAGRPLTPKISTTPFPSKGTEKSCYLCDEQNPGDFSPTTKYLEQCLLCARPFCPVHKAVQFEKVCNLNHSKYYHECLEKARDELAQKSPDGTARRDDAEEALNSAGVFPSLGEREKIIFRTSPVSPEKMREIENFRSLDAELSGTQGRRASTLIDEKDAMGADIAI</sequence>
<gene>
    <name evidence="1" type="ORF">OHC33_003942</name>
</gene>
<comment type="caution">
    <text evidence="1">The sequence shown here is derived from an EMBL/GenBank/DDBJ whole genome shotgun (WGS) entry which is preliminary data.</text>
</comment>
<evidence type="ECO:0000313" key="1">
    <source>
        <dbReference type="EMBL" id="KAK5955260.1"/>
    </source>
</evidence>
<protein>
    <submittedName>
        <fullName evidence="1">Uncharacterized protein</fullName>
    </submittedName>
</protein>
<organism evidence="1 2">
    <name type="scientific">Knufia fluminis</name>
    <dbReference type="NCBI Taxonomy" id="191047"/>
    <lineage>
        <taxon>Eukaryota</taxon>
        <taxon>Fungi</taxon>
        <taxon>Dikarya</taxon>
        <taxon>Ascomycota</taxon>
        <taxon>Pezizomycotina</taxon>
        <taxon>Eurotiomycetes</taxon>
        <taxon>Chaetothyriomycetidae</taxon>
        <taxon>Chaetothyriales</taxon>
        <taxon>Trichomeriaceae</taxon>
        <taxon>Knufia</taxon>
    </lineage>
</organism>
<dbReference type="Proteomes" id="UP001316803">
    <property type="component" value="Unassembled WGS sequence"/>
</dbReference>
<proteinExistence type="predicted"/>